<name>A0A8B4BUG0_HEYCO</name>
<sequence>MSLPKCSDCNHPFKWIYIFKRLWKFDQTIECPNCKAKLYPSLKFRNKVGYFSLLCFFISFGLMILGIPKIAFITLIIIIWACLILMMSYVYSFDHKERPLW</sequence>
<dbReference type="Proteomes" id="UP000184029">
    <property type="component" value="Unassembled WGS sequence"/>
</dbReference>
<gene>
    <name evidence="2" type="ORF">SAMN02745208_01858</name>
</gene>
<evidence type="ECO:0000256" key="1">
    <source>
        <dbReference type="SAM" id="Phobius"/>
    </source>
</evidence>
<dbReference type="GeneID" id="29813665"/>
<dbReference type="AlphaFoldDB" id="A0A8B4BUG0"/>
<feature type="transmembrane region" description="Helical" evidence="1">
    <location>
        <begin position="71"/>
        <end position="91"/>
    </location>
</feature>
<dbReference type="KEGG" id="bcoa:BF29_2734"/>
<keyword evidence="1" id="KW-0812">Transmembrane</keyword>
<evidence type="ECO:0000313" key="3">
    <source>
        <dbReference type="Proteomes" id="UP000184029"/>
    </source>
</evidence>
<organism evidence="2 3">
    <name type="scientific">Heyndrickxia coagulans DSM 1 = ATCC 7050</name>
    <dbReference type="NCBI Taxonomy" id="1121088"/>
    <lineage>
        <taxon>Bacteria</taxon>
        <taxon>Bacillati</taxon>
        <taxon>Bacillota</taxon>
        <taxon>Bacilli</taxon>
        <taxon>Bacillales</taxon>
        <taxon>Bacillaceae</taxon>
        <taxon>Heyndrickxia</taxon>
    </lineage>
</organism>
<keyword evidence="1" id="KW-1133">Transmembrane helix</keyword>
<dbReference type="InterPro" id="IPR026369">
    <property type="entry name" value="CxxC_20_CxxC"/>
</dbReference>
<evidence type="ECO:0000313" key="2">
    <source>
        <dbReference type="EMBL" id="SHF36082.1"/>
    </source>
</evidence>
<keyword evidence="1" id="KW-0472">Membrane</keyword>
<dbReference type="EMBL" id="FQUB01000035">
    <property type="protein sequence ID" value="SHF36082.1"/>
    <property type="molecule type" value="Genomic_DNA"/>
</dbReference>
<feature type="transmembrane region" description="Helical" evidence="1">
    <location>
        <begin position="48"/>
        <end position="65"/>
    </location>
</feature>
<dbReference type="NCBIfam" id="TIGR04104">
    <property type="entry name" value="cxxc_20_cxxc"/>
    <property type="match status" value="1"/>
</dbReference>
<protein>
    <submittedName>
        <fullName evidence="2">Cxxc_20_cxxc protein</fullName>
    </submittedName>
</protein>
<accession>A0A8B4BUG0</accession>
<comment type="caution">
    <text evidence="2">The sequence shown here is derived from an EMBL/GenBank/DDBJ whole genome shotgun (WGS) entry which is preliminary data.</text>
</comment>
<proteinExistence type="predicted"/>
<dbReference type="RefSeq" id="WP_029142937.1">
    <property type="nucleotide sequence ID" value="NZ_ALAS01000288.1"/>
</dbReference>
<reference evidence="2 3" key="1">
    <citation type="submission" date="2016-11" db="EMBL/GenBank/DDBJ databases">
        <authorList>
            <person name="Varghese N."/>
            <person name="Submissions S."/>
        </authorList>
    </citation>
    <scope>NUCLEOTIDE SEQUENCE [LARGE SCALE GENOMIC DNA]</scope>
    <source>
        <strain evidence="2 3">DSM 1</strain>
    </source>
</reference>